<evidence type="ECO:0000256" key="13">
    <source>
        <dbReference type="SAM" id="MobiDB-lite"/>
    </source>
</evidence>
<feature type="domain" description="3-hydroxyacyl-CoA dehydrogenase C-terminal" evidence="14">
    <location>
        <begin position="651"/>
        <end position="735"/>
    </location>
</feature>
<dbReference type="InterPro" id="IPR029045">
    <property type="entry name" value="ClpP/crotonase-like_dom_sf"/>
</dbReference>
<evidence type="ECO:0000256" key="9">
    <source>
        <dbReference type="ARBA" id="ARBA00023235"/>
    </source>
</evidence>
<evidence type="ECO:0000256" key="6">
    <source>
        <dbReference type="ARBA" id="ARBA00023027"/>
    </source>
</evidence>
<evidence type="ECO:0000256" key="12">
    <source>
        <dbReference type="ARBA" id="ARBA00049556"/>
    </source>
</evidence>
<dbReference type="FunFam" id="1.10.1040.50:FF:000006">
    <property type="entry name" value="Peroxisomal bifunctional enzyme"/>
    <property type="match status" value="1"/>
</dbReference>
<dbReference type="UniPathway" id="UPA00659"/>
<dbReference type="GO" id="GO:0070403">
    <property type="term" value="F:NAD+ binding"/>
    <property type="evidence" value="ECO:0007669"/>
    <property type="project" value="InterPro"/>
</dbReference>
<organism evidence="16 17">
    <name type="scientific">Paracandidimonas soli</name>
    <dbReference type="NCBI Taxonomy" id="1917182"/>
    <lineage>
        <taxon>Bacteria</taxon>
        <taxon>Pseudomonadati</taxon>
        <taxon>Pseudomonadota</taxon>
        <taxon>Betaproteobacteria</taxon>
        <taxon>Burkholderiales</taxon>
        <taxon>Alcaligenaceae</taxon>
        <taxon>Paracandidimonas</taxon>
    </lineage>
</organism>
<feature type="region of interest" description="Disordered" evidence="13">
    <location>
        <begin position="1"/>
        <end position="35"/>
    </location>
</feature>
<evidence type="ECO:0000256" key="8">
    <source>
        <dbReference type="ARBA" id="ARBA00023140"/>
    </source>
</evidence>
<dbReference type="SUPFAM" id="SSF51735">
    <property type="entry name" value="NAD(P)-binding Rossmann-fold domains"/>
    <property type="match status" value="1"/>
</dbReference>
<sequence>MTTQQSASLGLQAETKRSSVNTAPEAPPYCGGDTPARRPEFFTTVSSLLKDADGVTVAVLRIDSPPVNSLGSQVRVALGRELDAALSDDKVKAIVLTGTGRFFSGGADVREFNTSKTKVEPLLRTLIARLEQSEKPVVAALNGTTLGGGLELALGCHDRVASPEAVLGLPEVKLGVLPGAGGTQRLPRIVGVAAALDIIVSGDSMSAEKALRYGLVSEIVQGDLVDGACRAAAGMAKGVVQYRRLSHKPLGADAASGQLFDDARKMAARKYRGGIAPMHCIACIEKALSCDLDEGLAFEAEKFQELVNGDQSKALRHVFFAERQAAKIEGVSREETPRIDKVGVVGAGTMGGGIAMSFANAGVPVVLLDSTDEALQRGLGIIRRNYEATLKKGRLTQAQLEQRLALITPSLDYRDLSGVDMVVEAAFEDMGVKKSIFTTLDAVCGPQAILATNTSRLDINEIAAVTKRPGRVLGTHFFSPANVMRLLEVVKGDATEAAVMAGIFQLAKRLGKIPVQVGVCDGFVGNRMISHYTREAYFLLEEGATPAQVDGALRRFGMAMGPLQMQDMAGLDISWAARKRQAATRPAHLRYSRVADRICESGRYGQKTGAGFYRYEPGSREPIPDPEIEALIRECAEEAGIRQRPISDEEIVQRAIYALVNEGARIVEDGMAQRASDIDVVYVHGYGFPAFRGGPMFYADTQGLDKVLATIRGFHAEHGELWEPAPLLVRLAEQGGRFSE</sequence>
<comment type="catalytic activity">
    <reaction evidence="12">
        <text>a (3S)-3-hydroxyacyl-CoA + NAD(+) = a 3-oxoacyl-CoA + NADH + H(+)</text>
        <dbReference type="Rhea" id="RHEA:22432"/>
        <dbReference type="ChEBI" id="CHEBI:15378"/>
        <dbReference type="ChEBI" id="CHEBI:57318"/>
        <dbReference type="ChEBI" id="CHEBI:57540"/>
        <dbReference type="ChEBI" id="CHEBI:57945"/>
        <dbReference type="ChEBI" id="CHEBI:90726"/>
        <dbReference type="EC" id="1.1.1.35"/>
    </reaction>
</comment>
<evidence type="ECO:0000313" key="17">
    <source>
        <dbReference type="Proteomes" id="UP000294692"/>
    </source>
</evidence>
<keyword evidence="4" id="KW-0442">Lipid degradation</keyword>
<comment type="pathway">
    <text evidence="2">Lipid metabolism; fatty acid beta-oxidation.</text>
</comment>
<dbReference type="Gene3D" id="3.90.226.10">
    <property type="entry name" value="2-enoyl-CoA Hydratase, Chain A, domain 1"/>
    <property type="match status" value="1"/>
</dbReference>
<dbReference type="PANTHER" id="PTHR23309">
    <property type="entry name" value="3-HYDROXYACYL-COA DEHYROGENASE"/>
    <property type="match status" value="1"/>
</dbReference>
<dbReference type="GO" id="GO:0006635">
    <property type="term" value="P:fatty acid beta-oxidation"/>
    <property type="evidence" value="ECO:0007669"/>
    <property type="project" value="UniProtKB-UniPathway"/>
</dbReference>
<dbReference type="GO" id="GO:0016853">
    <property type="term" value="F:isomerase activity"/>
    <property type="evidence" value="ECO:0007669"/>
    <property type="project" value="UniProtKB-KW"/>
</dbReference>
<proteinExistence type="predicted"/>
<evidence type="ECO:0000313" key="16">
    <source>
        <dbReference type="EMBL" id="TCV02875.1"/>
    </source>
</evidence>
<dbReference type="CDD" id="cd06558">
    <property type="entry name" value="crotonase-like"/>
    <property type="match status" value="1"/>
</dbReference>
<dbReference type="GO" id="GO:0003857">
    <property type="term" value="F:(3S)-3-hydroxyacyl-CoA dehydrogenase (NAD+) activity"/>
    <property type="evidence" value="ECO:0007669"/>
    <property type="project" value="UniProtKB-EC"/>
</dbReference>
<evidence type="ECO:0000256" key="11">
    <source>
        <dbReference type="ARBA" id="ARBA00023268"/>
    </source>
</evidence>
<gene>
    <name evidence="16" type="ORF">EV686_101333</name>
</gene>
<dbReference type="Gene3D" id="3.40.50.720">
    <property type="entry name" value="NAD(P)-binding Rossmann-like Domain"/>
    <property type="match status" value="1"/>
</dbReference>
<dbReference type="RefSeq" id="WP_243650695.1">
    <property type="nucleotide sequence ID" value="NZ_JBHRVM010000001.1"/>
</dbReference>
<dbReference type="SUPFAM" id="SSF48179">
    <property type="entry name" value="6-phosphogluconate dehydrogenase C-terminal domain-like"/>
    <property type="match status" value="2"/>
</dbReference>
<evidence type="ECO:0000256" key="1">
    <source>
        <dbReference type="ARBA" id="ARBA00004275"/>
    </source>
</evidence>
<dbReference type="GO" id="GO:0004300">
    <property type="term" value="F:enoyl-CoA hydratase activity"/>
    <property type="evidence" value="ECO:0007669"/>
    <property type="project" value="UniProtKB-ARBA"/>
</dbReference>
<evidence type="ECO:0000256" key="3">
    <source>
        <dbReference type="ARBA" id="ARBA00022832"/>
    </source>
</evidence>
<evidence type="ECO:0000256" key="2">
    <source>
        <dbReference type="ARBA" id="ARBA00005005"/>
    </source>
</evidence>
<protein>
    <submittedName>
        <fullName evidence="16">Short chain enoyl-CoA hydratase /3-hydroxyacyl-CoA dehydrogenase</fullName>
    </submittedName>
</protein>
<dbReference type="Proteomes" id="UP000294692">
    <property type="component" value="Unassembled WGS sequence"/>
</dbReference>
<evidence type="ECO:0000259" key="14">
    <source>
        <dbReference type="Pfam" id="PF00725"/>
    </source>
</evidence>
<dbReference type="PANTHER" id="PTHR23309:SF51">
    <property type="entry name" value="3-HYDROXYACYL-COA DEHYDROGENASE-RELATED"/>
    <property type="match status" value="1"/>
</dbReference>
<keyword evidence="9" id="KW-0413">Isomerase</keyword>
<keyword evidence="7" id="KW-0443">Lipid metabolism</keyword>
<dbReference type="InterPro" id="IPR008927">
    <property type="entry name" value="6-PGluconate_DH-like_C_sf"/>
</dbReference>
<feature type="domain" description="3-hydroxyacyl-CoA dehydrogenase C-terminal" evidence="14">
    <location>
        <begin position="522"/>
        <end position="615"/>
    </location>
</feature>
<dbReference type="InterPro" id="IPR006176">
    <property type="entry name" value="3-OHacyl-CoA_DH_NAD-bd"/>
</dbReference>
<evidence type="ECO:0000256" key="4">
    <source>
        <dbReference type="ARBA" id="ARBA00022963"/>
    </source>
</evidence>
<keyword evidence="3" id="KW-0276">Fatty acid metabolism</keyword>
<dbReference type="Pfam" id="PF00378">
    <property type="entry name" value="ECH_1"/>
    <property type="match status" value="1"/>
</dbReference>
<name>A0A4R3VIS7_9BURK</name>
<dbReference type="AlphaFoldDB" id="A0A4R3VIS7"/>
<dbReference type="SUPFAM" id="SSF52096">
    <property type="entry name" value="ClpP/crotonase"/>
    <property type="match status" value="1"/>
</dbReference>
<keyword evidence="5" id="KW-0560">Oxidoreductase</keyword>
<evidence type="ECO:0000256" key="10">
    <source>
        <dbReference type="ARBA" id="ARBA00023239"/>
    </source>
</evidence>
<keyword evidence="6" id="KW-0520">NAD</keyword>
<evidence type="ECO:0000256" key="5">
    <source>
        <dbReference type="ARBA" id="ARBA00023002"/>
    </source>
</evidence>
<dbReference type="Pfam" id="PF02737">
    <property type="entry name" value="3HCDH_N"/>
    <property type="match status" value="1"/>
</dbReference>
<comment type="caution">
    <text evidence="16">The sequence shown here is derived from an EMBL/GenBank/DDBJ whole genome shotgun (WGS) entry which is preliminary data.</text>
</comment>
<feature type="domain" description="3-hydroxyacyl-CoA dehydrogenase NAD binding" evidence="15">
    <location>
        <begin position="341"/>
        <end position="518"/>
    </location>
</feature>
<evidence type="ECO:0000259" key="15">
    <source>
        <dbReference type="Pfam" id="PF02737"/>
    </source>
</evidence>
<dbReference type="FunFam" id="3.40.50.720:FF:000009">
    <property type="entry name" value="Fatty oxidation complex, alpha subunit"/>
    <property type="match status" value="1"/>
</dbReference>
<reference evidence="16 17" key="1">
    <citation type="submission" date="2019-03" db="EMBL/GenBank/DDBJ databases">
        <title>Genomic Encyclopedia of Type Strains, Phase IV (KMG-IV): sequencing the most valuable type-strain genomes for metagenomic binning, comparative biology and taxonomic classification.</title>
        <authorList>
            <person name="Goeker M."/>
        </authorList>
    </citation>
    <scope>NUCLEOTIDE SEQUENCE [LARGE SCALE GENOMIC DNA]</scope>
    <source>
        <strain evidence="16 17">DSM 100048</strain>
    </source>
</reference>
<evidence type="ECO:0000256" key="7">
    <source>
        <dbReference type="ARBA" id="ARBA00023098"/>
    </source>
</evidence>
<keyword evidence="17" id="KW-1185">Reference proteome</keyword>
<dbReference type="Pfam" id="PF00725">
    <property type="entry name" value="3HCDH"/>
    <property type="match status" value="2"/>
</dbReference>
<dbReference type="Gene3D" id="1.10.1040.50">
    <property type="match status" value="1"/>
</dbReference>
<comment type="subcellular location">
    <subcellularLocation>
        <location evidence="1">Peroxisome</location>
    </subcellularLocation>
</comment>
<dbReference type="InterPro" id="IPR006108">
    <property type="entry name" value="3HC_DH_C"/>
</dbReference>
<dbReference type="EMBL" id="SMBX01000001">
    <property type="protein sequence ID" value="TCV02875.1"/>
    <property type="molecule type" value="Genomic_DNA"/>
</dbReference>
<keyword evidence="8" id="KW-0576">Peroxisome</keyword>
<keyword evidence="11" id="KW-0511">Multifunctional enzyme</keyword>
<keyword evidence="10" id="KW-0456">Lyase</keyword>
<accession>A0A4R3VIS7</accession>
<dbReference type="InterPro" id="IPR036291">
    <property type="entry name" value="NAD(P)-bd_dom_sf"/>
</dbReference>
<dbReference type="InterPro" id="IPR001753">
    <property type="entry name" value="Enoyl-CoA_hydra/iso"/>
</dbReference>